<sequence length="459" mass="46883">MAGGAEGQPIAGDAGVDVGAYNNGERRSTSGASRAAHPPTSRDSIAASPRPLPGPAIYGAGPLTVTARMVDPSASAPADIFGAGPPHALAGASRSSLASAHTDYSPGPGRHHGSGRFDGPGSAHSLHQQPTLAALALADSRGQLDSGLGYYYQQPHRMRADLRAGPGFYSEPASGAGSPVPMASSPDSLPPRMRSVGSADHAMGALLPAGSALALGVVFPATAAASPAKTMVEAAGPRASAGSSSRLNSRDSSHMLADPGGELSGHTALPHGLLTALPEDESLPGGGGGGGGGGDKNNGVGQHLRRHHNHQQQRMAQSSAEFAPPPSHTTTPSASAASLTAASGSFSFQNGHQRVPSHHQPSLSIASQLSAPQQQQQPPQLPPRAALPANSNSSANRHSTAMSTTRDSMFLRFKEKMRYFKPRSRPQSDNLTDRRDVPGAPQPYAVQQMGSPLQDSRAT</sequence>
<gene>
    <name evidence="1" type="ORF">H4R21_004391</name>
</gene>
<organism evidence="1 2">
    <name type="scientific">Coemansia helicoidea</name>
    <dbReference type="NCBI Taxonomy" id="1286919"/>
    <lineage>
        <taxon>Eukaryota</taxon>
        <taxon>Fungi</taxon>
        <taxon>Fungi incertae sedis</taxon>
        <taxon>Zoopagomycota</taxon>
        <taxon>Kickxellomycotina</taxon>
        <taxon>Kickxellomycetes</taxon>
        <taxon>Kickxellales</taxon>
        <taxon>Kickxellaceae</taxon>
        <taxon>Coemansia</taxon>
    </lineage>
</organism>
<protein>
    <submittedName>
        <fullName evidence="1">Uncharacterized protein</fullName>
    </submittedName>
</protein>
<dbReference type="EMBL" id="JANBUN010001646">
    <property type="protein sequence ID" value="KAJ2797254.1"/>
    <property type="molecule type" value="Genomic_DNA"/>
</dbReference>
<comment type="caution">
    <text evidence="1">The sequence shown here is derived from an EMBL/GenBank/DDBJ whole genome shotgun (WGS) entry which is preliminary data.</text>
</comment>
<accession>A0ACC1KY50</accession>
<keyword evidence="2" id="KW-1185">Reference proteome</keyword>
<name>A0ACC1KY50_9FUNG</name>
<dbReference type="Proteomes" id="UP001140087">
    <property type="component" value="Unassembled WGS sequence"/>
</dbReference>
<evidence type="ECO:0000313" key="2">
    <source>
        <dbReference type="Proteomes" id="UP001140087"/>
    </source>
</evidence>
<reference evidence="1" key="1">
    <citation type="submission" date="2022-07" db="EMBL/GenBank/DDBJ databases">
        <title>Phylogenomic reconstructions and comparative analyses of Kickxellomycotina fungi.</title>
        <authorList>
            <person name="Reynolds N.K."/>
            <person name="Stajich J.E."/>
            <person name="Barry K."/>
            <person name="Grigoriev I.V."/>
            <person name="Crous P."/>
            <person name="Smith M.E."/>
        </authorList>
    </citation>
    <scope>NUCLEOTIDE SEQUENCE</scope>
    <source>
        <strain evidence="1">BCRC 34780</strain>
    </source>
</reference>
<evidence type="ECO:0000313" key="1">
    <source>
        <dbReference type="EMBL" id="KAJ2797254.1"/>
    </source>
</evidence>
<proteinExistence type="predicted"/>
<feature type="non-terminal residue" evidence="1">
    <location>
        <position position="459"/>
    </location>
</feature>